<organism evidence="1 2">
    <name type="scientific">Raoultibacter massiliensis</name>
    <dbReference type="NCBI Taxonomy" id="1852371"/>
    <lineage>
        <taxon>Bacteria</taxon>
        <taxon>Bacillati</taxon>
        <taxon>Actinomycetota</taxon>
        <taxon>Coriobacteriia</taxon>
        <taxon>Eggerthellales</taxon>
        <taxon>Eggerthellaceae</taxon>
        <taxon>Raoultibacter</taxon>
    </lineage>
</organism>
<comment type="caution">
    <text evidence="1">The sequence shown here is derived from an EMBL/GenBank/DDBJ whole genome shotgun (WGS) entry which is preliminary data.</text>
</comment>
<dbReference type="EMBL" id="JBBNOP010000005">
    <property type="protein sequence ID" value="MEQ3362841.1"/>
    <property type="molecule type" value="Genomic_DNA"/>
</dbReference>
<protein>
    <submittedName>
        <fullName evidence="1">Uncharacterized protein</fullName>
    </submittedName>
</protein>
<keyword evidence="2" id="KW-1185">Reference proteome</keyword>
<name>A0ABV1JER3_9ACTN</name>
<accession>A0ABV1JER3</accession>
<evidence type="ECO:0000313" key="2">
    <source>
        <dbReference type="Proteomes" id="UP001487305"/>
    </source>
</evidence>
<proteinExistence type="predicted"/>
<dbReference type="RefSeq" id="WP_102375082.1">
    <property type="nucleotide sequence ID" value="NZ_JBBNOP010000005.1"/>
</dbReference>
<gene>
    <name evidence="1" type="ORF">AAA083_07620</name>
</gene>
<dbReference type="Proteomes" id="UP001487305">
    <property type="component" value="Unassembled WGS sequence"/>
</dbReference>
<sequence>MKKVIVAFTGLIALLIAGIIVIMFVPSIATSDENDPIAGIKAASMNALIDVSGLKDKAANALHDNLDSISAATGLSEADCAQIVYSLDIQNWEAAVLPNAAEEAGSLSGSYAGIDGTITYYDDPEYITVNAYGQNVTMRIPESAQAYLPYLQYADQYLDQAA</sequence>
<reference evidence="1 2" key="1">
    <citation type="submission" date="2024-04" db="EMBL/GenBank/DDBJ databases">
        <title>Human intestinal bacterial collection.</title>
        <authorList>
            <person name="Pauvert C."/>
            <person name="Hitch T.C.A."/>
            <person name="Clavel T."/>
        </authorList>
    </citation>
    <scope>NUCLEOTIDE SEQUENCE [LARGE SCALE GENOMIC DNA]</scope>
    <source>
        <strain evidence="1 2">CLA-KB-H42</strain>
    </source>
</reference>
<evidence type="ECO:0000313" key="1">
    <source>
        <dbReference type="EMBL" id="MEQ3362841.1"/>
    </source>
</evidence>